<dbReference type="Proteomes" id="UP000784128">
    <property type="component" value="Unassembled WGS sequence"/>
</dbReference>
<dbReference type="EMBL" id="JAHDYS010000012">
    <property type="protein sequence ID" value="MBT1072668.1"/>
    <property type="molecule type" value="Genomic_DNA"/>
</dbReference>
<dbReference type="PANTHER" id="PTHR35038:SF5">
    <property type="entry name" value="CYTOCHROME C-TYPE PROTEIN NRFB"/>
    <property type="match status" value="1"/>
</dbReference>
<dbReference type="SUPFAM" id="SSF48695">
    <property type="entry name" value="Multiheme cytochromes"/>
    <property type="match status" value="1"/>
</dbReference>
<sequence length="456" mass="50080">MIKKIVFFTFAVSFAGVCYGQAAEHPGKEYILKNGYQGPKTCEVCHPGKAKEFIGTVHWTHASKVDNVDNVKPNEVYGMKNRNYTMCNGNDIVNNLKEVPANDKGKTKFSGCNSCHPGDHASDVGSTGPAAEAAIDCLLCHSVKYDFSKRKPMKRNDGVVIIGQDRSVEAAANLGRPSNKTCMTCHEAAGGGVYVKRGFEMTAAADAHAAKKMVCIDCHVVKNHRIPTGFDPNNWAHDGLRLSCVGSCHTEKPHKDAQIDNHSSKIACQTCHIPKTGGATAKDFTVWTKLDNGFYEPSTLKKEVNETTPIYAWYNQTVANRPDFIGPKGSRIDGKSKIYPFKVFQGKAYYNKKTGELLSMDFAPPSSTGDTLAGVASAAKILGIKEYEPVPGWQTIYFSSNHQVAPKKRALSCANCHAPNGILNFKELGYSNEEIKNLTNPELYFQRLLKKQIEEE</sequence>
<dbReference type="InterPro" id="IPR024673">
    <property type="entry name" value="Octahem_Cyt_c"/>
</dbReference>
<dbReference type="Gene3D" id="1.10.1130.10">
    <property type="entry name" value="Flavocytochrome C3, Chain A"/>
    <property type="match status" value="1"/>
</dbReference>
<proteinExistence type="predicted"/>
<dbReference type="RefSeq" id="WP_214299893.1">
    <property type="nucleotide sequence ID" value="NZ_JAHDYS010000012.1"/>
</dbReference>
<protein>
    <submittedName>
        <fullName evidence="2">Cytochrome C</fullName>
    </submittedName>
</protein>
<comment type="caution">
    <text evidence="2">The sequence shown here is derived from an EMBL/GenBank/DDBJ whole genome shotgun (WGS) entry which is preliminary data.</text>
</comment>
<evidence type="ECO:0000313" key="3">
    <source>
        <dbReference type="Proteomes" id="UP000784128"/>
    </source>
</evidence>
<dbReference type="InterPro" id="IPR051829">
    <property type="entry name" value="Multiheme_Cytochr_ET"/>
</dbReference>
<accession>A0ABS5UAK3</accession>
<evidence type="ECO:0000313" key="2">
    <source>
        <dbReference type="EMBL" id="MBT1072668.1"/>
    </source>
</evidence>
<dbReference type="InterPro" id="IPR036280">
    <property type="entry name" value="Multihaem_cyt_sf"/>
</dbReference>
<dbReference type="PANTHER" id="PTHR35038">
    <property type="entry name" value="DISSIMILATORY SULFITE REDUCTASE SIRA"/>
    <property type="match status" value="1"/>
</dbReference>
<reference evidence="2 3" key="1">
    <citation type="submission" date="2021-05" db="EMBL/GenBank/DDBJ databases">
        <title>The draft genome of Geobacter chapellei DSM 13688.</title>
        <authorList>
            <person name="Xu Z."/>
            <person name="Masuda Y."/>
            <person name="Itoh H."/>
            <person name="Senoo K."/>
        </authorList>
    </citation>
    <scope>NUCLEOTIDE SEQUENCE [LARGE SCALE GENOMIC DNA]</scope>
    <source>
        <strain evidence="2 3">DSM 13688</strain>
    </source>
</reference>
<keyword evidence="3" id="KW-1185">Reference proteome</keyword>
<organism evidence="2 3">
    <name type="scientific">Pelotalea chapellei</name>
    <dbReference type="NCBI Taxonomy" id="44671"/>
    <lineage>
        <taxon>Bacteria</taxon>
        <taxon>Pseudomonadati</taxon>
        <taxon>Thermodesulfobacteriota</taxon>
        <taxon>Desulfuromonadia</taxon>
        <taxon>Geobacterales</taxon>
        <taxon>Geobacteraceae</taxon>
        <taxon>Pelotalea</taxon>
    </lineage>
</organism>
<keyword evidence="1" id="KW-0732">Signal</keyword>
<name>A0ABS5UAK3_9BACT</name>
<gene>
    <name evidence="2" type="ORF">KJB30_12795</name>
</gene>
<dbReference type="Pfam" id="PF11783">
    <property type="entry name" value="Cytochrome_cB"/>
    <property type="match status" value="1"/>
</dbReference>
<evidence type="ECO:0000256" key="1">
    <source>
        <dbReference type="ARBA" id="ARBA00022729"/>
    </source>
</evidence>